<reference evidence="1" key="1">
    <citation type="submission" date="2023-10" db="EMBL/GenBank/DDBJ databases">
        <title>Genome assembly of Pristionchus species.</title>
        <authorList>
            <person name="Yoshida K."/>
            <person name="Sommer R.J."/>
        </authorList>
    </citation>
    <scope>NUCLEOTIDE SEQUENCE</scope>
    <source>
        <strain evidence="1">RS0144</strain>
    </source>
</reference>
<evidence type="ECO:0000313" key="2">
    <source>
        <dbReference type="Proteomes" id="UP001432027"/>
    </source>
</evidence>
<evidence type="ECO:0000313" key="1">
    <source>
        <dbReference type="EMBL" id="GMS89319.1"/>
    </source>
</evidence>
<sequence>MFRAEKLLFPRGRDTGVLDDVRGTGMRLDTVATSLVSASRSSCSSGGFSGLQNFMLILPRSRIVVGEESSPFLPWNLMTSSILGLGVSLQAANSGGRCHVRVRRD</sequence>
<comment type="caution">
    <text evidence="1">The sequence shown here is derived from an EMBL/GenBank/DDBJ whole genome shotgun (WGS) entry which is preliminary data.</text>
</comment>
<dbReference type="Proteomes" id="UP001432027">
    <property type="component" value="Unassembled WGS sequence"/>
</dbReference>
<dbReference type="EMBL" id="BTSX01000003">
    <property type="protein sequence ID" value="GMS89319.1"/>
    <property type="molecule type" value="Genomic_DNA"/>
</dbReference>
<name>A0AAV5T9M4_9BILA</name>
<accession>A0AAV5T9M4</accession>
<organism evidence="1 2">
    <name type="scientific">Pristionchus entomophagus</name>
    <dbReference type="NCBI Taxonomy" id="358040"/>
    <lineage>
        <taxon>Eukaryota</taxon>
        <taxon>Metazoa</taxon>
        <taxon>Ecdysozoa</taxon>
        <taxon>Nematoda</taxon>
        <taxon>Chromadorea</taxon>
        <taxon>Rhabditida</taxon>
        <taxon>Rhabditina</taxon>
        <taxon>Diplogasteromorpha</taxon>
        <taxon>Diplogasteroidea</taxon>
        <taxon>Neodiplogasteridae</taxon>
        <taxon>Pristionchus</taxon>
    </lineage>
</organism>
<feature type="non-terminal residue" evidence="1">
    <location>
        <position position="105"/>
    </location>
</feature>
<proteinExistence type="predicted"/>
<keyword evidence="2" id="KW-1185">Reference proteome</keyword>
<dbReference type="AlphaFoldDB" id="A0AAV5T9M4"/>
<gene>
    <name evidence="1" type="ORF">PENTCL1PPCAC_11494</name>
</gene>
<protein>
    <submittedName>
        <fullName evidence="1">Uncharacterized protein</fullName>
    </submittedName>
</protein>